<dbReference type="EMBL" id="AQOB01000015">
    <property type="protein sequence ID" value="EOQ35592.1"/>
    <property type="molecule type" value="Genomic_DNA"/>
</dbReference>
<gene>
    <name evidence="5" type="primary">kptA</name>
    <name evidence="6" type="ORF">HMPREF1526_03059</name>
</gene>
<reference evidence="6 7" key="1">
    <citation type="submission" date="2013-01" db="EMBL/GenBank/DDBJ databases">
        <title>The Genome Sequence of Butyricicoccus pullicaecorum 1.2.</title>
        <authorList>
            <consortium name="The Broad Institute Genome Sequencing Platform"/>
            <person name="Earl A."/>
            <person name="Ward D."/>
            <person name="Feldgarden M."/>
            <person name="Gevers D."/>
            <person name="Van Immerseel F."/>
            <person name="Eeckhaut V."/>
            <person name="Walker B."/>
            <person name="Young S.K."/>
            <person name="Zeng Q."/>
            <person name="Gargeya S."/>
            <person name="Fitzgerald M."/>
            <person name="Haas B."/>
            <person name="Abouelleil A."/>
            <person name="Alvarado L."/>
            <person name="Arachchi H.M."/>
            <person name="Berlin A.M."/>
            <person name="Chapman S.B."/>
            <person name="Dewar J."/>
            <person name="Goldberg J."/>
            <person name="Griggs A."/>
            <person name="Gujja S."/>
            <person name="Hansen M."/>
            <person name="Howarth C."/>
            <person name="Imamovic A."/>
            <person name="Larimer J."/>
            <person name="McCowan C."/>
            <person name="Murphy C."/>
            <person name="Neiman D."/>
            <person name="Pearson M."/>
            <person name="Priest M."/>
            <person name="Roberts A."/>
            <person name="Saif S."/>
            <person name="Shea T."/>
            <person name="Sisk P."/>
            <person name="Sykes S."/>
            <person name="Wortman J."/>
            <person name="Nusbaum C."/>
            <person name="Birren B."/>
        </authorList>
    </citation>
    <scope>NUCLEOTIDE SEQUENCE [LARGE SCALE GENOMIC DNA]</scope>
    <source>
        <strain evidence="6 7">1.2</strain>
    </source>
</reference>
<dbReference type="Pfam" id="PF01885">
    <property type="entry name" value="PTS_2-RNA"/>
    <property type="match status" value="1"/>
</dbReference>
<dbReference type="InterPro" id="IPR042081">
    <property type="entry name" value="RNA_2'-PTrans_C"/>
</dbReference>
<evidence type="ECO:0000313" key="7">
    <source>
        <dbReference type="Proteomes" id="UP000013981"/>
    </source>
</evidence>
<evidence type="ECO:0000256" key="5">
    <source>
        <dbReference type="HAMAP-Rule" id="MF_00299"/>
    </source>
</evidence>
<evidence type="ECO:0000256" key="4">
    <source>
        <dbReference type="ARBA" id="ARBA00025212"/>
    </source>
</evidence>
<dbReference type="GO" id="GO:0003950">
    <property type="term" value="F:NAD+ poly-ADP-ribosyltransferase activity"/>
    <property type="evidence" value="ECO:0007669"/>
    <property type="project" value="InterPro"/>
</dbReference>
<evidence type="ECO:0000256" key="2">
    <source>
        <dbReference type="ARBA" id="ARBA00022679"/>
    </source>
</evidence>
<dbReference type="InterPro" id="IPR042080">
    <property type="entry name" value="RNA_2'-PTrans_N"/>
</dbReference>
<comment type="similarity">
    <text evidence="1 5">Belongs to the KptA/TPT1 family.</text>
</comment>
<protein>
    <recommendedName>
        <fullName evidence="5">Probable RNA 2'-phosphotransferase</fullName>
        <ecNumber evidence="5">2.7.1.-</ecNumber>
    </recommendedName>
</protein>
<dbReference type="eggNOG" id="COG1859">
    <property type="taxonomic scope" value="Bacteria"/>
</dbReference>
<dbReference type="GO" id="GO:0006388">
    <property type="term" value="P:tRNA splicing, via endonucleolytic cleavage and ligation"/>
    <property type="evidence" value="ECO:0007669"/>
    <property type="project" value="UniProtKB-UniRule"/>
</dbReference>
<dbReference type="RefSeq" id="WP_016149145.1">
    <property type="nucleotide sequence ID" value="NZ_KB976105.1"/>
</dbReference>
<organism evidence="6 7">
    <name type="scientific">Butyricicoccus pullicaecorum 1.2</name>
    <dbReference type="NCBI Taxonomy" id="1203606"/>
    <lineage>
        <taxon>Bacteria</taxon>
        <taxon>Bacillati</taxon>
        <taxon>Bacillota</taxon>
        <taxon>Clostridia</taxon>
        <taxon>Eubacteriales</taxon>
        <taxon>Butyricicoccaceae</taxon>
        <taxon>Butyricicoccus</taxon>
    </lineage>
</organism>
<dbReference type="Gene3D" id="1.10.10.970">
    <property type="entry name" value="RNA 2'-phosphotransferase, Tpt1/KptA family, N-terminal domain"/>
    <property type="match status" value="1"/>
</dbReference>
<keyword evidence="3 5" id="KW-0520">NAD</keyword>
<dbReference type="GO" id="GO:0000215">
    <property type="term" value="F:tRNA 2'-phosphotransferase activity"/>
    <property type="evidence" value="ECO:0007669"/>
    <property type="project" value="TreeGrafter"/>
</dbReference>
<dbReference type="PATRIC" id="fig|1203606.4.peg.3019"/>
<dbReference type="AlphaFoldDB" id="R8VXE6"/>
<dbReference type="HAMAP" id="MF_00299">
    <property type="entry name" value="KptA"/>
    <property type="match status" value="1"/>
</dbReference>
<dbReference type="InterPro" id="IPR002745">
    <property type="entry name" value="Ptrans_KptA/Tpt1"/>
</dbReference>
<evidence type="ECO:0000256" key="1">
    <source>
        <dbReference type="ARBA" id="ARBA00009836"/>
    </source>
</evidence>
<dbReference type="OrthoDB" id="4537997at2"/>
<dbReference type="EC" id="2.7.1.-" evidence="5"/>
<dbReference type="Proteomes" id="UP000013981">
    <property type="component" value="Unassembled WGS sequence"/>
</dbReference>
<evidence type="ECO:0000313" key="6">
    <source>
        <dbReference type="EMBL" id="EOQ35592.1"/>
    </source>
</evidence>
<dbReference type="SUPFAM" id="SSF56399">
    <property type="entry name" value="ADP-ribosylation"/>
    <property type="match status" value="1"/>
</dbReference>
<sequence length="181" mass="20426">MGKQRNLGKFLAYVLRHHPEVIGIELDAHGWADVDALLRGIARTRPFDREMLEEIVRTDEKQRYALSADGRKIRASQGHSIAVDLELEAQQPPDILWHGSATRFHDGIMKQGLQRMGRQYVHLSGDYATAVKVGARHGTPIVYQVLSGEMYADGYPFYRAENGVWLTEKVPAVYLVPVSLM</sequence>
<dbReference type="PANTHER" id="PTHR12684:SF2">
    <property type="entry name" value="TRNA 2'-PHOSPHOTRANSFERASE 1"/>
    <property type="match status" value="1"/>
</dbReference>
<proteinExistence type="inferred from homology"/>
<keyword evidence="2 5" id="KW-0808">Transferase</keyword>
<dbReference type="InterPro" id="IPR022928">
    <property type="entry name" value="RNA_2'-PTrans_KptA"/>
</dbReference>
<evidence type="ECO:0000256" key="3">
    <source>
        <dbReference type="ARBA" id="ARBA00023027"/>
    </source>
</evidence>
<dbReference type="Gene3D" id="3.20.170.30">
    <property type="match status" value="1"/>
</dbReference>
<dbReference type="PANTHER" id="PTHR12684">
    <property type="entry name" value="PUTATIVE PHOSPHOTRANSFERASE"/>
    <property type="match status" value="1"/>
</dbReference>
<keyword evidence="7" id="KW-1185">Reference proteome</keyword>
<comment type="caution">
    <text evidence="6">The sequence shown here is derived from an EMBL/GenBank/DDBJ whole genome shotgun (WGS) entry which is preliminary data.</text>
</comment>
<name>R8VXE6_9FIRM</name>
<comment type="function">
    <text evidence="4 5">Removes the 2'-phosphate from RNA via an intermediate in which the phosphate is ADP-ribosylated by NAD followed by a presumed transesterification to release the RNA and generate ADP-ribose 1''-2''-cyclic phosphate (APPR&gt;P). May function as an ADP-ribosylase.</text>
</comment>
<accession>R8VXE6</accession>
<dbReference type="HOGENOM" id="CLU_052998_4_0_9"/>